<name>A0ACB0ILZ8_TRIPR</name>
<reference evidence="1" key="1">
    <citation type="submission" date="2023-10" db="EMBL/GenBank/DDBJ databases">
        <authorList>
            <person name="Rodriguez Cubillos JULIANA M."/>
            <person name="De Vega J."/>
        </authorList>
    </citation>
    <scope>NUCLEOTIDE SEQUENCE</scope>
</reference>
<proteinExistence type="predicted"/>
<gene>
    <name evidence="1" type="ORF">MILVUS5_LOCUS4139</name>
</gene>
<keyword evidence="2" id="KW-1185">Reference proteome</keyword>
<accession>A0ACB0ILZ8</accession>
<protein>
    <submittedName>
        <fullName evidence="1">Uncharacterized protein</fullName>
    </submittedName>
</protein>
<comment type="caution">
    <text evidence="1">The sequence shown here is derived from an EMBL/GenBank/DDBJ whole genome shotgun (WGS) entry which is preliminary data.</text>
</comment>
<evidence type="ECO:0000313" key="2">
    <source>
        <dbReference type="Proteomes" id="UP001177021"/>
    </source>
</evidence>
<sequence length="252" mass="28755">MNEAKIMATPMHPSTNLDKDEEGKIVPEKEYRGMIGSLLYLTASRPDIVFAVGLCARFQTSPRESHLTAVKRIFRYLVGTTNLGLWYSKDSIFDLIAYCDADYAGDKIERKSTSGACQFLGKALISWSCRKQNTIALSTTEAEYVSAASCCSQVLWIKNQLEDFSIRYENVPIYCDNTSAINLSKNLIQHSRSKHIEIKHHFIRDHVNKKEIELIFVDTDNQLADIFTKPLVEDRFNVLKEKLKIIQNPNIK</sequence>
<organism evidence="1 2">
    <name type="scientific">Trifolium pratense</name>
    <name type="common">Red clover</name>
    <dbReference type="NCBI Taxonomy" id="57577"/>
    <lineage>
        <taxon>Eukaryota</taxon>
        <taxon>Viridiplantae</taxon>
        <taxon>Streptophyta</taxon>
        <taxon>Embryophyta</taxon>
        <taxon>Tracheophyta</taxon>
        <taxon>Spermatophyta</taxon>
        <taxon>Magnoliopsida</taxon>
        <taxon>eudicotyledons</taxon>
        <taxon>Gunneridae</taxon>
        <taxon>Pentapetalae</taxon>
        <taxon>rosids</taxon>
        <taxon>fabids</taxon>
        <taxon>Fabales</taxon>
        <taxon>Fabaceae</taxon>
        <taxon>Papilionoideae</taxon>
        <taxon>50 kb inversion clade</taxon>
        <taxon>NPAAA clade</taxon>
        <taxon>Hologalegina</taxon>
        <taxon>IRL clade</taxon>
        <taxon>Trifolieae</taxon>
        <taxon>Trifolium</taxon>
    </lineage>
</organism>
<evidence type="ECO:0000313" key="1">
    <source>
        <dbReference type="EMBL" id="CAJ2632953.1"/>
    </source>
</evidence>
<dbReference type="Proteomes" id="UP001177021">
    <property type="component" value="Unassembled WGS sequence"/>
</dbReference>
<dbReference type="EMBL" id="CASHSV030000001">
    <property type="protein sequence ID" value="CAJ2632953.1"/>
    <property type="molecule type" value="Genomic_DNA"/>
</dbReference>